<dbReference type="Proteomes" id="UP000663479">
    <property type="component" value="Chromosome"/>
</dbReference>
<proteinExistence type="predicted"/>
<keyword evidence="1" id="KW-0732">Signal</keyword>
<dbReference type="RefSeq" id="WP_198350391.1">
    <property type="nucleotide sequence ID" value="NZ_BJUL01000007.1"/>
</dbReference>
<dbReference type="InterPro" id="IPR005532">
    <property type="entry name" value="SUMF_dom"/>
</dbReference>
<dbReference type="GO" id="GO:0120147">
    <property type="term" value="F:formylglycine-generating oxidase activity"/>
    <property type="evidence" value="ECO:0007669"/>
    <property type="project" value="TreeGrafter"/>
</dbReference>
<dbReference type="InterPro" id="IPR051043">
    <property type="entry name" value="Sulfatase_Mod_Factor_Kinase"/>
</dbReference>
<dbReference type="Pfam" id="PF03781">
    <property type="entry name" value="FGE-sulfatase"/>
    <property type="match status" value="1"/>
</dbReference>
<protein>
    <submittedName>
        <fullName evidence="3">SUMF1/EgtB/PvdO family nonheme iron enzyme</fullName>
    </submittedName>
</protein>
<dbReference type="Gene3D" id="3.90.1580.10">
    <property type="entry name" value="paralog of FGE (formylglycine-generating enzyme)"/>
    <property type="match status" value="1"/>
</dbReference>
<organism evidence="3 4">
    <name type="scientific">Vreelandella venusta</name>
    <dbReference type="NCBI Taxonomy" id="44935"/>
    <lineage>
        <taxon>Bacteria</taxon>
        <taxon>Pseudomonadati</taxon>
        <taxon>Pseudomonadota</taxon>
        <taxon>Gammaproteobacteria</taxon>
        <taxon>Oceanospirillales</taxon>
        <taxon>Halomonadaceae</taxon>
        <taxon>Vreelandella</taxon>
    </lineage>
</organism>
<dbReference type="PANTHER" id="PTHR23150:SF19">
    <property type="entry name" value="FORMYLGLYCINE-GENERATING ENZYME"/>
    <property type="match status" value="1"/>
</dbReference>
<dbReference type="InterPro" id="IPR042095">
    <property type="entry name" value="SUMF_sf"/>
</dbReference>
<gene>
    <name evidence="3" type="ORF">JDS37_07865</name>
</gene>
<dbReference type="SUPFAM" id="SSF56436">
    <property type="entry name" value="C-type lectin-like"/>
    <property type="match status" value="1"/>
</dbReference>
<evidence type="ECO:0000313" key="3">
    <source>
        <dbReference type="EMBL" id="QRL04843.1"/>
    </source>
</evidence>
<evidence type="ECO:0000313" key="4">
    <source>
        <dbReference type="Proteomes" id="UP000663479"/>
    </source>
</evidence>
<dbReference type="InterPro" id="IPR016187">
    <property type="entry name" value="CTDL_fold"/>
</dbReference>
<evidence type="ECO:0000256" key="1">
    <source>
        <dbReference type="SAM" id="SignalP"/>
    </source>
</evidence>
<feature type="domain" description="Sulfatase-modifying factor enzyme-like" evidence="2">
    <location>
        <begin position="25"/>
        <end position="284"/>
    </location>
</feature>
<reference evidence="3" key="1">
    <citation type="submission" date="2020-12" db="EMBL/GenBank/DDBJ databases">
        <title>Genome reconstruction of Halomonas venusta strain DSM 4743.</title>
        <authorList>
            <person name="Aguirre-Garrido J.F."/>
            <person name="Hernandez-Soto L.M."/>
            <person name="Martinez-Abarca F."/>
        </authorList>
    </citation>
    <scope>NUCLEOTIDE SEQUENCE</scope>
    <source>
        <strain evidence="3">4743</strain>
    </source>
</reference>
<dbReference type="AlphaFoldDB" id="A0AAP9ZFF9"/>
<feature type="chain" id="PRO_5042980404" evidence="1">
    <location>
        <begin position="19"/>
        <end position="288"/>
    </location>
</feature>
<name>A0AAP9ZFF9_9GAMM</name>
<accession>A0AAP9ZFF9</accession>
<feature type="signal peptide" evidence="1">
    <location>
        <begin position="1"/>
        <end position="18"/>
    </location>
</feature>
<sequence length="288" mass="31312">MKNVTGILCFLFCTPVFAQNSFHLPDEAKVEGGSFYVGTVFGDQDYAGNANLSTPSFLIMKTEVPYRLYQEVQSWAFQHGYSLGDACDGATIDDCRSDNQSSGQHPAVNVTWWDTILFANALSEYQGLTPYYLDTEGAPLKAIPEIDDSSGIQREPKASGYRLPDMVAWQVAARGGYEGIADGSYGYPHSGSPQPEAVANFPSEDGTILGTLPVGSKLPNALDLYDMSGNAAEWIDERNHYAKGIPMYYFCGGSYQQAVTNVLSGCDVHSPGFGMPDIGFRLIRAVDE</sequence>
<dbReference type="PANTHER" id="PTHR23150">
    <property type="entry name" value="SULFATASE MODIFYING FACTOR 1, 2"/>
    <property type="match status" value="1"/>
</dbReference>
<dbReference type="EMBL" id="CP066539">
    <property type="protein sequence ID" value="QRL04843.1"/>
    <property type="molecule type" value="Genomic_DNA"/>
</dbReference>
<evidence type="ECO:0000259" key="2">
    <source>
        <dbReference type="Pfam" id="PF03781"/>
    </source>
</evidence>